<reference evidence="2" key="3">
    <citation type="submission" date="2015-04" db="UniProtKB">
        <authorList>
            <consortium name="EnsemblPlants"/>
        </authorList>
    </citation>
    <scope>IDENTIFICATION</scope>
    <source>
        <strain evidence="2">cv. Jemalong A17</strain>
    </source>
</reference>
<evidence type="ECO:0000313" key="2">
    <source>
        <dbReference type="EnsemblPlants" id="KEH28727"/>
    </source>
</evidence>
<evidence type="ECO:0000313" key="3">
    <source>
        <dbReference type="Proteomes" id="UP000002051"/>
    </source>
</evidence>
<evidence type="ECO:0000313" key="1">
    <source>
        <dbReference type="EMBL" id="KEH28727.1"/>
    </source>
</evidence>
<reference evidence="1 3" key="1">
    <citation type="journal article" date="2011" name="Nature">
        <title>The Medicago genome provides insight into the evolution of rhizobial symbioses.</title>
        <authorList>
            <person name="Young N.D."/>
            <person name="Debelle F."/>
            <person name="Oldroyd G.E."/>
            <person name="Geurts R."/>
            <person name="Cannon S.B."/>
            <person name="Udvardi M.K."/>
            <person name="Benedito V.A."/>
            <person name="Mayer K.F."/>
            <person name="Gouzy J."/>
            <person name="Schoof H."/>
            <person name="Van de Peer Y."/>
            <person name="Proost S."/>
            <person name="Cook D.R."/>
            <person name="Meyers B.C."/>
            <person name="Spannagl M."/>
            <person name="Cheung F."/>
            <person name="De Mita S."/>
            <person name="Krishnakumar V."/>
            <person name="Gundlach H."/>
            <person name="Zhou S."/>
            <person name="Mudge J."/>
            <person name="Bharti A.K."/>
            <person name="Murray J.D."/>
            <person name="Naoumkina M.A."/>
            <person name="Rosen B."/>
            <person name="Silverstein K.A."/>
            <person name="Tang H."/>
            <person name="Rombauts S."/>
            <person name="Zhao P.X."/>
            <person name="Zhou P."/>
            <person name="Barbe V."/>
            <person name="Bardou P."/>
            <person name="Bechner M."/>
            <person name="Bellec A."/>
            <person name="Berger A."/>
            <person name="Berges H."/>
            <person name="Bidwell S."/>
            <person name="Bisseling T."/>
            <person name="Choisne N."/>
            <person name="Couloux A."/>
            <person name="Denny R."/>
            <person name="Deshpande S."/>
            <person name="Dai X."/>
            <person name="Doyle J.J."/>
            <person name="Dudez A.M."/>
            <person name="Farmer A.D."/>
            <person name="Fouteau S."/>
            <person name="Franken C."/>
            <person name="Gibelin C."/>
            <person name="Gish J."/>
            <person name="Goldstein S."/>
            <person name="Gonzalez A.J."/>
            <person name="Green P.J."/>
            <person name="Hallab A."/>
            <person name="Hartog M."/>
            <person name="Hua A."/>
            <person name="Humphray S.J."/>
            <person name="Jeong D.H."/>
            <person name="Jing Y."/>
            <person name="Jocker A."/>
            <person name="Kenton S.M."/>
            <person name="Kim D.J."/>
            <person name="Klee K."/>
            <person name="Lai H."/>
            <person name="Lang C."/>
            <person name="Lin S."/>
            <person name="Macmil S.L."/>
            <person name="Magdelenat G."/>
            <person name="Matthews L."/>
            <person name="McCorrison J."/>
            <person name="Monaghan E.L."/>
            <person name="Mun J.H."/>
            <person name="Najar F.Z."/>
            <person name="Nicholson C."/>
            <person name="Noirot C."/>
            <person name="O'Bleness M."/>
            <person name="Paule C.R."/>
            <person name="Poulain J."/>
            <person name="Prion F."/>
            <person name="Qin B."/>
            <person name="Qu C."/>
            <person name="Retzel E.F."/>
            <person name="Riddle C."/>
            <person name="Sallet E."/>
            <person name="Samain S."/>
            <person name="Samson N."/>
            <person name="Sanders I."/>
            <person name="Saurat O."/>
            <person name="Scarpelli C."/>
            <person name="Schiex T."/>
            <person name="Segurens B."/>
            <person name="Severin A.J."/>
            <person name="Sherrier D.J."/>
            <person name="Shi R."/>
            <person name="Sims S."/>
            <person name="Singer S.R."/>
            <person name="Sinharoy S."/>
            <person name="Sterck L."/>
            <person name="Viollet A."/>
            <person name="Wang B.B."/>
            <person name="Wang K."/>
            <person name="Wang M."/>
            <person name="Wang X."/>
            <person name="Warfsmann J."/>
            <person name="Weissenbach J."/>
            <person name="White D.D."/>
            <person name="White J.D."/>
            <person name="Wiley G.B."/>
            <person name="Wincker P."/>
            <person name="Xing Y."/>
            <person name="Yang L."/>
            <person name="Yao Z."/>
            <person name="Ying F."/>
            <person name="Zhai J."/>
            <person name="Zhou L."/>
            <person name="Zuber A."/>
            <person name="Denarie J."/>
            <person name="Dixon R.A."/>
            <person name="May G.D."/>
            <person name="Schwartz D.C."/>
            <person name="Rogers J."/>
            <person name="Quetier F."/>
            <person name="Town C.D."/>
            <person name="Roe B.A."/>
        </authorList>
    </citation>
    <scope>NUCLEOTIDE SEQUENCE [LARGE SCALE GENOMIC DNA]</scope>
    <source>
        <strain evidence="1">A17</strain>
        <strain evidence="2 3">cv. Jemalong A17</strain>
    </source>
</reference>
<dbReference type="HOGENOM" id="CLU_2658204_0_0_1"/>
<protein>
    <submittedName>
        <fullName evidence="1 2">Uncharacterized protein</fullName>
    </submittedName>
</protein>
<dbReference type="EnsemblPlants" id="KEH28727">
    <property type="protein sequence ID" value="KEH28727"/>
    <property type="gene ID" value="MTR_4g011400"/>
</dbReference>
<dbReference type="Proteomes" id="UP000002051">
    <property type="component" value="Chromosome 4"/>
</dbReference>
<gene>
    <name evidence="1" type="ordered locus">MTR_4g011400</name>
</gene>
<dbReference type="AlphaFoldDB" id="A0A072UGB2"/>
<proteinExistence type="predicted"/>
<name>A0A072UGB2_MEDTR</name>
<keyword evidence="3" id="KW-1185">Reference proteome</keyword>
<accession>A0A072UGB2</accession>
<reference evidence="1 3" key="2">
    <citation type="journal article" date="2014" name="BMC Genomics">
        <title>An improved genome release (version Mt4.0) for the model legume Medicago truncatula.</title>
        <authorList>
            <person name="Tang H."/>
            <person name="Krishnakumar V."/>
            <person name="Bidwell S."/>
            <person name="Rosen B."/>
            <person name="Chan A."/>
            <person name="Zhou S."/>
            <person name="Gentzbittel L."/>
            <person name="Childs K.L."/>
            <person name="Yandell M."/>
            <person name="Gundlach H."/>
            <person name="Mayer K.F."/>
            <person name="Schwartz D.C."/>
            <person name="Town C.D."/>
        </authorList>
    </citation>
    <scope>GENOME REANNOTATION</scope>
    <source>
        <strain evidence="1">A17</strain>
        <strain evidence="2 3">cv. Jemalong A17</strain>
    </source>
</reference>
<dbReference type="EMBL" id="CM001220">
    <property type="protein sequence ID" value="KEH28727.1"/>
    <property type="molecule type" value="Genomic_DNA"/>
</dbReference>
<sequence length="76" mass="8546">MDVNNDVAKNIADSCSRGAVNFGIVLSTPFKYKGIYDHFRRIRHLKVVCEPLSFITSKGHLNGTSNWALLRGVRCH</sequence>
<organism evidence="1 3">
    <name type="scientific">Medicago truncatula</name>
    <name type="common">Barrel medic</name>
    <name type="synonym">Medicago tribuloides</name>
    <dbReference type="NCBI Taxonomy" id="3880"/>
    <lineage>
        <taxon>Eukaryota</taxon>
        <taxon>Viridiplantae</taxon>
        <taxon>Streptophyta</taxon>
        <taxon>Embryophyta</taxon>
        <taxon>Tracheophyta</taxon>
        <taxon>Spermatophyta</taxon>
        <taxon>Magnoliopsida</taxon>
        <taxon>eudicotyledons</taxon>
        <taxon>Gunneridae</taxon>
        <taxon>Pentapetalae</taxon>
        <taxon>rosids</taxon>
        <taxon>fabids</taxon>
        <taxon>Fabales</taxon>
        <taxon>Fabaceae</taxon>
        <taxon>Papilionoideae</taxon>
        <taxon>50 kb inversion clade</taxon>
        <taxon>NPAAA clade</taxon>
        <taxon>Hologalegina</taxon>
        <taxon>IRL clade</taxon>
        <taxon>Trifolieae</taxon>
        <taxon>Medicago</taxon>
    </lineage>
</organism>